<dbReference type="GO" id="GO:0020037">
    <property type="term" value="F:heme binding"/>
    <property type="evidence" value="ECO:0007669"/>
    <property type="project" value="UniProtKB-UniRule"/>
</dbReference>
<dbReference type="Gene3D" id="3.10.120.10">
    <property type="entry name" value="Cytochrome b5-like heme/steroid binding domain"/>
    <property type="match status" value="1"/>
</dbReference>
<dbReference type="Pfam" id="PF00173">
    <property type="entry name" value="Cyt-b5"/>
    <property type="match status" value="1"/>
</dbReference>
<reference evidence="7" key="1">
    <citation type="submission" date="2023-07" db="EMBL/GenBank/DDBJ databases">
        <title>A draft genome of Kazachstania heterogenica Y-27499.</title>
        <authorList>
            <person name="Donic C."/>
            <person name="Kralova J.S."/>
            <person name="Fidel L."/>
            <person name="Ben-Dor S."/>
            <person name="Jung S."/>
        </authorList>
    </citation>
    <scope>NUCLEOTIDE SEQUENCE [LARGE SCALE GENOMIC DNA]</scope>
    <source>
        <strain evidence="7">Y27499</strain>
    </source>
</reference>
<comment type="similarity">
    <text evidence="4">Belongs to the cytochrome b5 family.</text>
</comment>
<dbReference type="PROSITE" id="PS00191">
    <property type="entry name" value="CYTOCHROME_B5_1"/>
    <property type="match status" value="1"/>
</dbReference>
<dbReference type="AlphaFoldDB" id="A0AAN7WJB6"/>
<gene>
    <name evidence="6" type="ORF">RI543_000627</name>
</gene>
<keyword evidence="1 4" id="KW-0349">Heme</keyword>
<keyword evidence="2 4" id="KW-0479">Metal-binding</keyword>
<evidence type="ECO:0000313" key="7">
    <source>
        <dbReference type="Proteomes" id="UP001306508"/>
    </source>
</evidence>
<organism evidence="6 7">
    <name type="scientific">Arxiozyma heterogenica</name>
    <dbReference type="NCBI Taxonomy" id="278026"/>
    <lineage>
        <taxon>Eukaryota</taxon>
        <taxon>Fungi</taxon>
        <taxon>Dikarya</taxon>
        <taxon>Ascomycota</taxon>
        <taxon>Saccharomycotina</taxon>
        <taxon>Saccharomycetes</taxon>
        <taxon>Saccharomycetales</taxon>
        <taxon>Saccharomycetaceae</taxon>
        <taxon>Arxiozyma</taxon>
    </lineage>
</organism>
<sequence>MEAKKTTITNHTDGTNRFKTPSIRIINPLTQNRTNGNSLLSVKFNTINNSTSIANSTTPLRNRNKVKLKPGHSPLDWNHIVTTKGINGELITGLSQLKEDSAFLQLNSKTSIHQLNLSIPPYKIKPHLKINKEILQRHQKWISTDDKTSTDNDYWCVIDGTVYCLTEYLDFHPGGIDIITSLKDKDLLPWFNKHHRWISYEKLLQTCFVGIYVEEKYV</sequence>
<keyword evidence="7" id="KW-1185">Reference proteome</keyword>
<dbReference type="EMBL" id="JAWIZZ010000023">
    <property type="protein sequence ID" value="KAK5781973.1"/>
    <property type="molecule type" value="Genomic_DNA"/>
</dbReference>
<evidence type="ECO:0000313" key="6">
    <source>
        <dbReference type="EMBL" id="KAK5781973.1"/>
    </source>
</evidence>
<comment type="caution">
    <text evidence="6">The sequence shown here is derived from an EMBL/GenBank/DDBJ whole genome shotgun (WGS) entry which is preliminary data.</text>
</comment>
<dbReference type="PANTHER" id="PTHR46237">
    <property type="entry name" value="CYTOCHROME B5 REDUCTASE 4 FAMILY MEMBER"/>
    <property type="match status" value="1"/>
</dbReference>
<evidence type="ECO:0000259" key="5">
    <source>
        <dbReference type="PROSITE" id="PS50255"/>
    </source>
</evidence>
<dbReference type="InterPro" id="IPR018506">
    <property type="entry name" value="Cyt_B5_heme-BS"/>
</dbReference>
<dbReference type="PROSITE" id="PS50255">
    <property type="entry name" value="CYTOCHROME_B5_2"/>
    <property type="match status" value="1"/>
</dbReference>
<dbReference type="InterPro" id="IPR036400">
    <property type="entry name" value="Cyt_B5-like_heme/steroid_sf"/>
</dbReference>
<dbReference type="InterPro" id="IPR001199">
    <property type="entry name" value="Cyt_B5-like_heme/steroid-bd"/>
</dbReference>
<evidence type="ECO:0000256" key="3">
    <source>
        <dbReference type="ARBA" id="ARBA00023004"/>
    </source>
</evidence>
<feature type="domain" description="Cytochrome b5 heme-binding" evidence="5">
    <location>
        <begin position="127"/>
        <end position="213"/>
    </location>
</feature>
<keyword evidence="3 4" id="KW-0408">Iron</keyword>
<dbReference type="GO" id="GO:0046872">
    <property type="term" value="F:metal ion binding"/>
    <property type="evidence" value="ECO:0007669"/>
    <property type="project" value="UniProtKB-UniRule"/>
</dbReference>
<dbReference type="SUPFAM" id="SSF55856">
    <property type="entry name" value="Cytochrome b5-like heme/steroid binding domain"/>
    <property type="match status" value="1"/>
</dbReference>
<proteinExistence type="inferred from homology"/>
<dbReference type="InterPro" id="IPR051872">
    <property type="entry name" value="Cytochrome_b5/Flavoprotein_Rdt"/>
</dbReference>
<dbReference type="SMART" id="SM01117">
    <property type="entry name" value="Cyt-b5"/>
    <property type="match status" value="1"/>
</dbReference>
<dbReference type="PANTHER" id="PTHR46237:SF1">
    <property type="entry name" value="CYTOCHROME B5 REDUCTASE 4"/>
    <property type="match status" value="1"/>
</dbReference>
<dbReference type="GO" id="GO:0005737">
    <property type="term" value="C:cytoplasm"/>
    <property type="evidence" value="ECO:0007669"/>
    <property type="project" value="TreeGrafter"/>
</dbReference>
<accession>A0AAN7WJB6</accession>
<evidence type="ECO:0000256" key="1">
    <source>
        <dbReference type="ARBA" id="ARBA00022617"/>
    </source>
</evidence>
<dbReference type="Proteomes" id="UP001306508">
    <property type="component" value="Unassembled WGS sequence"/>
</dbReference>
<evidence type="ECO:0000256" key="2">
    <source>
        <dbReference type="ARBA" id="ARBA00022723"/>
    </source>
</evidence>
<dbReference type="GO" id="GO:0004128">
    <property type="term" value="F:cytochrome-b5 reductase activity, acting on NAD(P)H"/>
    <property type="evidence" value="ECO:0007669"/>
    <property type="project" value="TreeGrafter"/>
</dbReference>
<name>A0AAN7WJB6_9SACH</name>
<protein>
    <recommendedName>
        <fullName evidence="5">Cytochrome b5 heme-binding domain-containing protein</fullName>
    </recommendedName>
</protein>
<evidence type="ECO:0000256" key="4">
    <source>
        <dbReference type="RuleBase" id="RU362121"/>
    </source>
</evidence>